<reference evidence="2 3" key="1">
    <citation type="submission" date="2018-07" db="EMBL/GenBank/DDBJ databases">
        <title>Genomic Encyclopedia of Type Strains, Phase IV (KMG-IV): sequencing the most valuable type-strain genomes for metagenomic binning, comparative biology and taxonomic classification.</title>
        <authorList>
            <person name="Goeker M."/>
        </authorList>
    </citation>
    <scope>NUCLEOTIDE SEQUENCE [LARGE SCALE GENOMIC DNA]</scope>
    <source>
        <strain evidence="2 3">DSM 21634</strain>
    </source>
</reference>
<dbReference type="NCBIfam" id="NF047595">
    <property type="entry name" value="IS66_ISRel24_TnpA"/>
    <property type="match status" value="1"/>
</dbReference>
<comment type="caution">
    <text evidence="2">The sequence shown here is derived from an EMBL/GenBank/DDBJ whole genome shotgun (WGS) entry which is preliminary data.</text>
</comment>
<protein>
    <submittedName>
        <fullName evidence="2">Transposase</fullName>
    </submittedName>
</protein>
<evidence type="ECO:0000313" key="2">
    <source>
        <dbReference type="EMBL" id="RCW72421.1"/>
    </source>
</evidence>
<dbReference type="GO" id="GO:0043565">
    <property type="term" value="F:sequence-specific DNA binding"/>
    <property type="evidence" value="ECO:0007669"/>
    <property type="project" value="InterPro"/>
</dbReference>
<feature type="region of interest" description="Disordered" evidence="1">
    <location>
        <begin position="1"/>
        <end position="24"/>
    </location>
</feature>
<accession>A0A368XWQ6</accession>
<organism evidence="2 3">
    <name type="scientific">Pseudorhodoferax soli</name>
    <dbReference type="NCBI Taxonomy" id="545864"/>
    <lineage>
        <taxon>Bacteria</taxon>
        <taxon>Pseudomonadati</taxon>
        <taxon>Pseudomonadota</taxon>
        <taxon>Betaproteobacteria</taxon>
        <taxon>Burkholderiales</taxon>
        <taxon>Comamonadaceae</taxon>
    </lineage>
</organism>
<dbReference type="InterPro" id="IPR002514">
    <property type="entry name" value="Transposase_8"/>
</dbReference>
<dbReference type="GO" id="GO:0004803">
    <property type="term" value="F:transposase activity"/>
    <property type="evidence" value="ECO:0007669"/>
    <property type="project" value="InterPro"/>
</dbReference>
<dbReference type="SUPFAM" id="SSF48295">
    <property type="entry name" value="TrpR-like"/>
    <property type="match status" value="1"/>
</dbReference>
<evidence type="ECO:0000256" key="1">
    <source>
        <dbReference type="SAM" id="MobiDB-lite"/>
    </source>
</evidence>
<gene>
    <name evidence="2" type="ORF">DES41_10325</name>
</gene>
<dbReference type="AlphaFoldDB" id="A0A368XWQ6"/>
<dbReference type="Proteomes" id="UP000252884">
    <property type="component" value="Unassembled WGS sequence"/>
</dbReference>
<proteinExistence type="predicted"/>
<keyword evidence="3" id="KW-1185">Reference proteome</keyword>
<dbReference type="OrthoDB" id="9800877at2"/>
<dbReference type="GO" id="GO:0006313">
    <property type="term" value="P:DNA transposition"/>
    <property type="evidence" value="ECO:0007669"/>
    <property type="project" value="InterPro"/>
</dbReference>
<dbReference type="Pfam" id="PF01527">
    <property type="entry name" value="HTH_Tnp_1"/>
    <property type="match status" value="1"/>
</dbReference>
<name>A0A368XWQ6_9BURK</name>
<evidence type="ECO:0000313" key="3">
    <source>
        <dbReference type="Proteomes" id="UP000252884"/>
    </source>
</evidence>
<dbReference type="InterPro" id="IPR010921">
    <property type="entry name" value="Trp_repressor/repl_initiator"/>
</dbReference>
<dbReference type="EMBL" id="QPJK01000003">
    <property type="protein sequence ID" value="RCW72421.1"/>
    <property type="molecule type" value="Genomic_DNA"/>
</dbReference>
<sequence length="131" mass="14125">MVSTNGIEVDTMEASQPAKRRRHDASLKQAVLEQCAAPGASVASIALAHGLNANLVHKWRREARPAPAGLGSTHDVGPEPRFIAVTLPPAVQRTAAEVVQLELRRGTLTVNCTWPVSSMSQCAAWLREILR</sequence>